<name>A0A424YD92_9FIRM</name>
<protein>
    <submittedName>
        <fullName evidence="1">HAD family phosphatase</fullName>
    </submittedName>
</protein>
<dbReference type="PANTHER" id="PTHR10000">
    <property type="entry name" value="PHOSPHOSERINE PHOSPHATASE"/>
    <property type="match status" value="1"/>
</dbReference>
<dbReference type="SFLD" id="SFLDG01144">
    <property type="entry name" value="C2.B.4:_PGP_Like"/>
    <property type="match status" value="1"/>
</dbReference>
<dbReference type="SUPFAM" id="SSF56784">
    <property type="entry name" value="HAD-like"/>
    <property type="match status" value="1"/>
</dbReference>
<dbReference type="GO" id="GO:0000287">
    <property type="term" value="F:magnesium ion binding"/>
    <property type="evidence" value="ECO:0007669"/>
    <property type="project" value="TreeGrafter"/>
</dbReference>
<dbReference type="NCBIfam" id="TIGR00099">
    <property type="entry name" value="Cof-subfamily"/>
    <property type="match status" value="1"/>
</dbReference>
<organism evidence="1 2">
    <name type="scientific">Candidatus Syntrophonatronum acetioxidans</name>
    <dbReference type="NCBI Taxonomy" id="1795816"/>
    <lineage>
        <taxon>Bacteria</taxon>
        <taxon>Bacillati</taxon>
        <taxon>Bacillota</taxon>
        <taxon>Clostridia</taxon>
        <taxon>Eubacteriales</taxon>
        <taxon>Syntrophomonadaceae</taxon>
        <taxon>Candidatus Syntrophonatronum</taxon>
    </lineage>
</organism>
<dbReference type="NCBIfam" id="TIGR01484">
    <property type="entry name" value="HAD-SF-IIB"/>
    <property type="match status" value="1"/>
</dbReference>
<dbReference type="Proteomes" id="UP000285138">
    <property type="component" value="Unassembled WGS sequence"/>
</dbReference>
<dbReference type="AlphaFoldDB" id="A0A424YD92"/>
<accession>A0A424YD92</accession>
<gene>
    <name evidence="1" type="ORF">D5R97_07140</name>
</gene>
<evidence type="ECO:0000313" key="1">
    <source>
        <dbReference type="EMBL" id="RQD74864.1"/>
    </source>
</evidence>
<reference evidence="1 2" key="1">
    <citation type="submission" date="2018-08" db="EMBL/GenBank/DDBJ databases">
        <title>The metabolism and importance of syntrophic acetate oxidation coupled to methane or sulfide production in haloalkaline environments.</title>
        <authorList>
            <person name="Timmers P.H.A."/>
            <person name="Vavourakis C.D."/>
            <person name="Sorokin D.Y."/>
            <person name="Sinninghe Damste J.S."/>
            <person name="Muyzer G."/>
            <person name="Stams A.J.M."/>
            <person name="Plugge C.M."/>
        </authorList>
    </citation>
    <scope>NUCLEOTIDE SEQUENCE [LARGE SCALE GENOMIC DNA]</scope>
    <source>
        <strain evidence="1">MSAO_Bac1</strain>
    </source>
</reference>
<dbReference type="EMBL" id="QZAA01000183">
    <property type="protein sequence ID" value="RQD74864.1"/>
    <property type="molecule type" value="Genomic_DNA"/>
</dbReference>
<proteinExistence type="predicted"/>
<dbReference type="InterPro" id="IPR023214">
    <property type="entry name" value="HAD_sf"/>
</dbReference>
<dbReference type="GO" id="GO:0005829">
    <property type="term" value="C:cytosol"/>
    <property type="evidence" value="ECO:0007669"/>
    <property type="project" value="TreeGrafter"/>
</dbReference>
<dbReference type="InterPro" id="IPR006379">
    <property type="entry name" value="HAD-SF_hydro_IIB"/>
</dbReference>
<dbReference type="Gene3D" id="3.30.1240.10">
    <property type="match status" value="1"/>
</dbReference>
<dbReference type="SFLD" id="SFLDS00003">
    <property type="entry name" value="Haloacid_Dehalogenase"/>
    <property type="match status" value="1"/>
</dbReference>
<sequence>MSFKLLALDLDDTLLNNEFAISPRNREAILEATRRGITVTLATGRMFRSALTYARELELDVPLITYHGALVKKAYSGEEIYHCPVPLEEALEITAYLEERDCHLNLYVNDKLYVREDNELTRYYVKIANVDFTSVGDLSSFLKEEPTKMTVINKEEEKLRDLWDAFLERYGQVLSIALSRPFFLEITHVQATKGQALKSLARSLGIKREEIMAVGDSYNDIDMIKLAGMGVAVENARQEVKEAADYITSSHQEDGVAEVVERFILS</sequence>
<dbReference type="CDD" id="cd07516">
    <property type="entry name" value="HAD_Pase"/>
    <property type="match status" value="1"/>
</dbReference>
<dbReference type="InterPro" id="IPR000150">
    <property type="entry name" value="Cof"/>
</dbReference>
<dbReference type="PANTHER" id="PTHR10000:SF8">
    <property type="entry name" value="HAD SUPERFAMILY HYDROLASE-LIKE, TYPE 3"/>
    <property type="match status" value="1"/>
</dbReference>
<evidence type="ECO:0000313" key="2">
    <source>
        <dbReference type="Proteomes" id="UP000285138"/>
    </source>
</evidence>
<dbReference type="InterPro" id="IPR036412">
    <property type="entry name" value="HAD-like_sf"/>
</dbReference>
<dbReference type="Gene3D" id="3.40.50.1000">
    <property type="entry name" value="HAD superfamily/HAD-like"/>
    <property type="match status" value="1"/>
</dbReference>
<comment type="caution">
    <text evidence="1">The sequence shown here is derived from an EMBL/GenBank/DDBJ whole genome shotgun (WGS) entry which is preliminary data.</text>
</comment>
<dbReference type="Pfam" id="PF08282">
    <property type="entry name" value="Hydrolase_3"/>
    <property type="match status" value="1"/>
</dbReference>
<dbReference type="SFLD" id="SFLDG01140">
    <property type="entry name" value="C2.B:_Phosphomannomutase_and_P"/>
    <property type="match status" value="1"/>
</dbReference>
<dbReference type="GO" id="GO:0016791">
    <property type="term" value="F:phosphatase activity"/>
    <property type="evidence" value="ECO:0007669"/>
    <property type="project" value="TreeGrafter"/>
</dbReference>